<dbReference type="Proteomes" id="UP000054565">
    <property type="component" value="Unassembled WGS sequence"/>
</dbReference>
<organism evidence="1 2">
    <name type="scientific">Coccidioides immitis RMSCC 2394</name>
    <dbReference type="NCBI Taxonomy" id="404692"/>
    <lineage>
        <taxon>Eukaryota</taxon>
        <taxon>Fungi</taxon>
        <taxon>Dikarya</taxon>
        <taxon>Ascomycota</taxon>
        <taxon>Pezizomycotina</taxon>
        <taxon>Eurotiomycetes</taxon>
        <taxon>Eurotiomycetidae</taxon>
        <taxon>Onygenales</taxon>
        <taxon>Onygenaceae</taxon>
        <taxon>Coccidioides</taxon>
    </lineage>
</organism>
<evidence type="ECO:0000313" key="2">
    <source>
        <dbReference type="Proteomes" id="UP000054565"/>
    </source>
</evidence>
<evidence type="ECO:0000313" key="1">
    <source>
        <dbReference type="EMBL" id="KMP03466.1"/>
    </source>
</evidence>
<reference evidence="2" key="1">
    <citation type="journal article" date="2010" name="Genome Res.">
        <title>Population genomic sequencing of Coccidioides fungi reveals recent hybridization and transposon control.</title>
        <authorList>
            <person name="Neafsey D.E."/>
            <person name="Barker B.M."/>
            <person name="Sharpton T.J."/>
            <person name="Stajich J.E."/>
            <person name="Park D.J."/>
            <person name="Whiston E."/>
            <person name="Hung C.-Y."/>
            <person name="McMahan C."/>
            <person name="White J."/>
            <person name="Sykes S."/>
            <person name="Heiman D."/>
            <person name="Young S."/>
            <person name="Zeng Q."/>
            <person name="Abouelleil A."/>
            <person name="Aftuck L."/>
            <person name="Bessette D."/>
            <person name="Brown A."/>
            <person name="FitzGerald M."/>
            <person name="Lui A."/>
            <person name="Macdonald J.P."/>
            <person name="Priest M."/>
            <person name="Orbach M.J."/>
            <person name="Galgiani J.N."/>
            <person name="Kirkland T.N."/>
            <person name="Cole G.T."/>
            <person name="Birren B.W."/>
            <person name="Henn M.R."/>
            <person name="Taylor J.W."/>
            <person name="Rounsley S.D."/>
        </authorList>
    </citation>
    <scope>NUCLEOTIDE SEQUENCE [LARGE SCALE GENOMIC DNA]</scope>
    <source>
        <strain evidence="2">RMSCC 2394</strain>
    </source>
</reference>
<accession>A0A0J6Y472</accession>
<name>A0A0J6Y472_COCIT</name>
<sequence>MDEVTICPEHGGYSEDIEILTIELAMILTLQTTYSYPTITPEDIESPGESTAQGILDQYKWSPGTSLVIVTRARLTFENIYRGADHHVTMFWSPRHKTFIRLERWPIGSPKLRL</sequence>
<dbReference type="AlphaFoldDB" id="A0A0J6Y472"/>
<dbReference type="EMBL" id="DS028094">
    <property type="protein sequence ID" value="KMP03466.1"/>
    <property type="molecule type" value="Genomic_DNA"/>
</dbReference>
<gene>
    <name evidence="1" type="ORF">CIRG_03158</name>
</gene>
<protein>
    <submittedName>
        <fullName evidence="1">Uncharacterized protein</fullName>
    </submittedName>
</protein>
<proteinExistence type="predicted"/>